<name>A0AC34PXP5_9BILA</name>
<dbReference type="WBParaSite" id="JU765_v2.g10994.t1">
    <property type="protein sequence ID" value="JU765_v2.g10994.t1"/>
    <property type="gene ID" value="JU765_v2.g10994"/>
</dbReference>
<protein>
    <submittedName>
        <fullName evidence="2">SSD domain-containing protein</fullName>
    </submittedName>
</protein>
<dbReference type="Proteomes" id="UP000887576">
    <property type="component" value="Unplaced"/>
</dbReference>
<reference evidence="2" key="1">
    <citation type="submission" date="2022-11" db="UniProtKB">
        <authorList>
            <consortium name="WormBaseParasite"/>
        </authorList>
    </citation>
    <scope>IDENTIFICATION</scope>
</reference>
<proteinExistence type="predicted"/>
<accession>A0AC34PXP5</accession>
<evidence type="ECO:0000313" key="2">
    <source>
        <dbReference type="WBParaSite" id="JU765_v2.g10994.t1"/>
    </source>
</evidence>
<sequence length="403" mass="45958">MRAWDRSDPALSIKERTALTLEDAGPSITISSLTNVISFAIGAFSDTPAVRTFCLYSAIAITLAYFYQLILFTSIMALSGRRERKGYQSIVCCFKANPQSRNTIVESFGIFHDKIVKTWGIIVTTWPFRIGLAVLMLAYFYISWIGILQMQSNISIDKMALPDSYLHDFQNTFETALRNMQPISIFVLKPGDLRNSTNLERIKNLVKDFEDATNSYGPDSTFFWLTQYEEFLKFYSESEEFTYEEIPTFFKSATYFFLESFVHYNETACVENLPECITSFFFVTNFHEVIKYHELVPAVKHWRRIAEKYSDLEVYPYSDHTPFVDQTMSIDRTLVGSVACALACTAIICLVFIPHIWSVIAAVFSVFSISWGIFGILSLWGVDLDPLSMAALLMAIGFSVDFT</sequence>
<organism evidence="1 2">
    <name type="scientific">Panagrolaimus sp. JU765</name>
    <dbReference type="NCBI Taxonomy" id="591449"/>
    <lineage>
        <taxon>Eukaryota</taxon>
        <taxon>Metazoa</taxon>
        <taxon>Ecdysozoa</taxon>
        <taxon>Nematoda</taxon>
        <taxon>Chromadorea</taxon>
        <taxon>Rhabditida</taxon>
        <taxon>Tylenchina</taxon>
        <taxon>Panagrolaimomorpha</taxon>
        <taxon>Panagrolaimoidea</taxon>
        <taxon>Panagrolaimidae</taxon>
        <taxon>Panagrolaimus</taxon>
    </lineage>
</organism>
<evidence type="ECO:0000313" key="1">
    <source>
        <dbReference type="Proteomes" id="UP000887576"/>
    </source>
</evidence>